<dbReference type="AlphaFoldDB" id="A0A2P6R5R9"/>
<evidence type="ECO:0000313" key="2">
    <source>
        <dbReference type="EMBL" id="PRQ41775.1"/>
    </source>
</evidence>
<keyword evidence="1" id="KW-0812">Transmembrane</keyword>
<feature type="transmembrane region" description="Helical" evidence="1">
    <location>
        <begin position="39"/>
        <end position="58"/>
    </location>
</feature>
<accession>A0A2P6R5R9</accession>
<name>A0A2P6R5R9_ROSCH</name>
<dbReference type="Proteomes" id="UP000238479">
    <property type="component" value="Chromosome 3"/>
</dbReference>
<keyword evidence="3" id="KW-1185">Reference proteome</keyword>
<proteinExistence type="predicted"/>
<feature type="transmembrane region" description="Helical" evidence="1">
    <location>
        <begin position="7"/>
        <end position="27"/>
    </location>
</feature>
<dbReference type="Gramene" id="PRQ41775">
    <property type="protein sequence ID" value="PRQ41775"/>
    <property type="gene ID" value="RchiOBHm_Chr3g0450411"/>
</dbReference>
<sequence>MRIRHVIINISANISIICCDISMNWASRSIKVFCLVQDFKVFLICASFLNIIFFLYICSEKPNKHKSK</sequence>
<keyword evidence="1" id="KW-1133">Transmembrane helix</keyword>
<keyword evidence="1" id="KW-0472">Membrane</keyword>
<reference evidence="2 3" key="1">
    <citation type="journal article" date="2018" name="Nat. Genet.">
        <title>The Rosa genome provides new insights in the design of modern roses.</title>
        <authorList>
            <person name="Bendahmane M."/>
        </authorList>
    </citation>
    <scope>NUCLEOTIDE SEQUENCE [LARGE SCALE GENOMIC DNA]</scope>
    <source>
        <strain evidence="3">cv. Old Blush</strain>
    </source>
</reference>
<organism evidence="2 3">
    <name type="scientific">Rosa chinensis</name>
    <name type="common">China rose</name>
    <dbReference type="NCBI Taxonomy" id="74649"/>
    <lineage>
        <taxon>Eukaryota</taxon>
        <taxon>Viridiplantae</taxon>
        <taxon>Streptophyta</taxon>
        <taxon>Embryophyta</taxon>
        <taxon>Tracheophyta</taxon>
        <taxon>Spermatophyta</taxon>
        <taxon>Magnoliopsida</taxon>
        <taxon>eudicotyledons</taxon>
        <taxon>Gunneridae</taxon>
        <taxon>Pentapetalae</taxon>
        <taxon>rosids</taxon>
        <taxon>fabids</taxon>
        <taxon>Rosales</taxon>
        <taxon>Rosaceae</taxon>
        <taxon>Rosoideae</taxon>
        <taxon>Rosoideae incertae sedis</taxon>
        <taxon>Rosa</taxon>
    </lineage>
</organism>
<protein>
    <submittedName>
        <fullName evidence="2">Uncharacterized protein</fullName>
    </submittedName>
</protein>
<evidence type="ECO:0000313" key="3">
    <source>
        <dbReference type="Proteomes" id="UP000238479"/>
    </source>
</evidence>
<evidence type="ECO:0000256" key="1">
    <source>
        <dbReference type="SAM" id="Phobius"/>
    </source>
</evidence>
<comment type="caution">
    <text evidence="2">The sequence shown here is derived from an EMBL/GenBank/DDBJ whole genome shotgun (WGS) entry which is preliminary data.</text>
</comment>
<dbReference type="EMBL" id="PDCK01000041">
    <property type="protein sequence ID" value="PRQ41775.1"/>
    <property type="molecule type" value="Genomic_DNA"/>
</dbReference>
<gene>
    <name evidence="2" type="ORF">RchiOBHm_Chr3g0450411</name>
</gene>